<accession>A0ABT1DPJ1</accession>
<dbReference type="RefSeq" id="WP_253238859.1">
    <property type="nucleotide sequence ID" value="NZ_JAMYJR010000021.1"/>
</dbReference>
<dbReference type="EMBL" id="JAMYJR010000021">
    <property type="protein sequence ID" value="MCO8272767.1"/>
    <property type="molecule type" value="Genomic_DNA"/>
</dbReference>
<evidence type="ECO:0000313" key="2">
    <source>
        <dbReference type="EMBL" id="MCO8272767.1"/>
    </source>
</evidence>
<keyword evidence="1" id="KW-0732">Signal</keyword>
<protein>
    <recommendedName>
        <fullName evidence="4">Secreted protein</fullName>
    </recommendedName>
</protein>
<proteinExistence type="predicted"/>
<gene>
    <name evidence="2" type="ORF">M1L60_19415</name>
</gene>
<evidence type="ECO:0008006" key="4">
    <source>
        <dbReference type="Google" id="ProtNLM"/>
    </source>
</evidence>
<reference evidence="2 3" key="1">
    <citation type="submission" date="2022-06" db="EMBL/GenBank/DDBJ databases">
        <title>New Species of the Genus Actinoplanes, ActinopZanes ferrugineus.</title>
        <authorList>
            <person name="Ding P."/>
        </authorList>
    </citation>
    <scope>NUCLEOTIDE SEQUENCE [LARGE SCALE GENOMIC DNA]</scope>
    <source>
        <strain evidence="2 3">TRM88003</strain>
    </source>
</reference>
<evidence type="ECO:0000256" key="1">
    <source>
        <dbReference type="SAM" id="SignalP"/>
    </source>
</evidence>
<feature type="signal peptide" evidence="1">
    <location>
        <begin position="1"/>
        <end position="30"/>
    </location>
</feature>
<name>A0ABT1DPJ1_9ACTN</name>
<comment type="caution">
    <text evidence="2">The sequence shown here is derived from an EMBL/GenBank/DDBJ whole genome shotgun (WGS) entry which is preliminary data.</text>
</comment>
<evidence type="ECO:0000313" key="3">
    <source>
        <dbReference type="Proteomes" id="UP001523369"/>
    </source>
</evidence>
<sequence>MTKNRILIRVAAALSATLLFVLASVNPAQAAPGQTAQQCVFLAGGNDNNDDELFLCAGVRRVNSTTIDGISTVRAGGKFVTSAKRCRVTMYLDLKRASVWTTTKTVQNCDNALLVRNLDVERTHWTTATTAIEFRAHVCVDFYYGTSTSSGYQGCRPVGENSAFMLIPFA</sequence>
<keyword evidence="3" id="KW-1185">Reference proteome</keyword>
<organism evidence="2 3">
    <name type="scientific">Paractinoplanes aksuensis</name>
    <dbReference type="NCBI Taxonomy" id="2939490"/>
    <lineage>
        <taxon>Bacteria</taxon>
        <taxon>Bacillati</taxon>
        <taxon>Actinomycetota</taxon>
        <taxon>Actinomycetes</taxon>
        <taxon>Micromonosporales</taxon>
        <taxon>Micromonosporaceae</taxon>
        <taxon>Paractinoplanes</taxon>
    </lineage>
</organism>
<feature type="chain" id="PRO_5046113379" description="Secreted protein" evidence="1">
    <location>
        <begin position="31"/>
        <end position="170"/>
    </location>
</feature>
<dbReference type="Proteomes" id="UP001523369">
    <property type="component" value="Unassembled WGS sequence"/>
</dbReference>